<name>A0A7M7J727_VARDE</name>
<evidence type="ECO:0000256" key="7">
    <source>
        <dbReference type="ARBA" id="ARBA00022884"/>
    </source>
</evidence>
<dbReference type="KEGG" id="vde:111244686"/>
<dbReference type="GO" id="GO:0015031">
    <property type="term" value="P:protein transport"/>
    <property type="evidence" value="ECO:0007669"/>
    <property type="project" value="UniProtKB-KW"/>
</dbReference>
<protein>
    <recommendedName>
        <fullName evidence="4">Phosphorylated adapter RNA export protein</fullName>
    </recommendedName>
    <alternativeName>
        <fullName evidence="10">RNA U small nuclear RNA export adapter protein</fullName>
    </alternativeName>
</protein>
<evidence type="ECO:0000313" key="13">
    <source>
        <dbReference type="EnsemblMetazoa" id="XP_022647753"/>
    </source>
</evidence>
<dbReference type="InterPro" id="IPR019385">
    <property type="entry name" value="PHAX_RNA-binding_domain"/>
</dbReference>
<dbReference type="RefSeq" id="XP_022647754.1">
    <property type="nucleotide sequence ID" value="XM_022792019.1"/>
</dbReference>
<reference evidence="13" key="1">
    <citation type="submission" date="2021-01" db="UniProtKB">
        <authorList>
            <consortium name="EnsemblMetazoa"/>
        </authorList>
    </citation>
    <scope>IDENTIFICATION</scope>
</reference>
<evidence type="ECO:0000256" key="2">
    <source>
        <dbReference type="ARBA" id="ARBA00004496"/>
    </source>
</evidence>
<dbReference type="RefSeq" id="XP_022647753.1">
    <property type="nucleotide sequence ID" value="XM_022792018.1"/>
</dbReference>
<dbReference type="EnsemblMetazoa" id="XM_022792018">
    <property type="protein sequence ID" value="XP_022647753"/>
    <property type="gene ID" value="LOC111244686"/>
</dbReference>
<keyword evidence="5" id="KW-0813">Transport</keyword>
<dbReference type="PANTHER" id="PTHR13135:SF0">
    <property type="entry name" value="PHOSPHORYLATED ADAPTER RNA EXPORT PROTEIN"/>
    <property type="match status" value="1"/>
</dbReference>
<comment type="similarity">
    <text evidence="3">Belongs to the PHAX family.</text>
</comment>
<evidence type="ECO:0000256" key="9">
    <source>
        <dbReference type="ARBA" id="ARBA00023242"/>
    </source>
</evidence>
<feature type="compositionally biased region" description="Acidic residues" evidence="11">
    <location>
        <begin position="330"/>
        <end position="340"/>
    </location>
</feature>
<keyword evidence="14" id="KW-1185">Reference proteome</keyword>
<feature type="region of interest" description="Disordered" evidence="11">
    <location>
        <begin position="278"/>
        <end position="340"/>
    </location>
</feature>
<dbReference type="Gene3D" id="1.10.10.1440">
    <property type="entry name" value="PHAX RNA-binding domain"/>
    <property type="match status" value="1"/>
</dbReference>
<dbReference type="OMA" id="ADEISFX"/>
<dbReference type="EnsemblMetazoa" id="XM_022792019">
    <property type="protein sequence ID" value="XP_022647754"/>
    <property type="gene ID" value="LOC111244686"/>
</dbReference>
<keyword evidence="6" id="KW-0963">Cytoplasm</keyword>
<dbReference type="GeneID" id="111244686"/>
<feature type="region of interest" description="Disordered" evidence="11">
    <location>
        <begin position="1"/>
        <end position="37"/>
    </location>
</feature>
<evidence type="ECO:0000256" key="6">
    <source>
        <dbReference type="ARBA" id="ARBA00022490"/>
    </source>
</evidence>
<dbReference type="FunFam" id="1.10.10.1440:FF:000001">
    <property type="entry name" value="phosphorylated adapter RNA export protein-like"/>
    <property type="match status" value="1"/>
</dbReference>
<dbReference type="Proteomes" id="UP000594260">
    <property type="component" value="Unplaced"/>
</dbReference>
<accession>A0A7M7J727</accession>
<keyword evidence="8" id="KW-0653">Protein transport</keyword>
<evidence type="ECO:0000256" key="11">
    <source>
        <dbReference type="SAM" id="MobiDB-lite"/>
    </source>
</evidence>
<evidence type="ECO:0000259" key="12">
    <source>
        <dbReference type="Pfam" id="PF10258"/>
    </source>
</evidence>
<keyword evidence="7" id="KW-0694">RNA-binding</keyword>
<evidence type="ECO:0000313" key="14">
    <source>
        <dbReference type="Proteomes" id="UP000594260"/>
    </source>
</evidence>
<evidence type="ECO:0000256" key="10">
    <source>
        <dbReference type="ARBA" id="ARBA00030834"/>
    </source>
</evidence>
<evidence type="ECO:0000256" key="4">
    <source>
        <dbReference type="ARBA" id="ARBA00016856"/>
    </source>
</evidence>
<evidence type="ECO:0000256" key="3">
    <source>
        <dbReference type="ARBA" id="ARBA00006094"/>
    </source>
</evidence>
<dbReference type="GO" id="GO:0003723">
    <property type="term" value="F:RNA binding"/>
    <property type="evidence" value="ECO:0007669"/>
    <property type="project" value="UniProtKB-KW"/>
</dbReference>
<dbReference type="InterPro" id="IPR038092">
    <property type="entry name" value="PHAX_RNA-binding_sf"/>
</dbReference>
<evidence type="ECO:0000256" key="8">
    <source>
        <dbReference type="ARBA" id="ARBA00022927"/>
    </source>
</evidence>
<dbReference type="OrthoDB" id="20573at2759"/>
<sequence length="340" mass="38309">MYRTKAVDSGTETDSSDNEGDNWKRSSNRYPPNIEDLPSSISAEHVRWRSKSDTGAALKRGARRANHIWGNVIQEQALMENMGSGFTVEGLPDERENRGVESYDFTRARLDQRPQVEPIRIEGIPKELEKIRQEESARAHRVRKRLGIPGAIKEISPASSTDEVVQALCKRLDEPKIGLIERVVNIIGSKKSLELLYATENIEANGGLMVNNGTRRRTAGGVFLHLVRSDGQITSDEINNIFAPDREEYKEVQRKRKRSEVEKKAYRTIRRLEESILGEAQSSSSVSTDDDDDNQYGRPKRVRPITMDEDCIAEGTPQKNDSDNKGDPTSDLEEGEIDDD</sequence>
<dbReference type="GO" id="GO:0006408">
    <property type="term" value="P:snRNA export from nucleus"/>
    <property type="evidence" value="ECO:0007669"/>
    <property type="project" value="InterPro"/>
</dbReference>
<comment type="subcellular location">
    <subcellularLocation>
        <location evidence="2">Cytoplasm</location>
    </subcellularLocation>
    <subcellularLocation>
        <location evidence="1">Nucleus</location>
    </subcellularLocation>
</comment>
<organism evidence="13 14">
    <name type="scientific">Varroa destructor</name>
    <name type="common">Honeybee mite</name>
    <dbReference type="NCBI Taxonomy" id="109461"/>
    <lineage>
        <taxon>Eukaryota</taxon>
        <taxon>Metazoa</taxon>
        <taxon>Ecdysozoa</taxon>
        <taxon>Arthropoda</taxon>
        <taxon>Chelicerata</taxon>
        <taxon>Arachnida</taxon>
        <taxon>Acari</taxon>
        <taxon>Parasitiformes</taxon>
        <taxon>Mesostigmata</taxon>
        <taxon>Gamasina</taxon>
        <taxon>Dermanyssoidea</taxon>
        <taxon>Varroidae</taxon>
        <taxon>Varroa</taxon>
    </lineage>
</organism>
<evidence type="ECO:0000256" key="1">
    <source>
        <dbReference type="ARBA" id="ARBA00004123"/>
    </source>
</evidence>
<evidence type="ECO:0000256" key="5">
    <source>
        <dbReference type="ARBA" id="ARBA00022448"/>
    </source>
</evidence>
<dbReference type="PANTHER" id="PTHR13135">
    <property type="entry name" value="CYTOSOLIC RESINIFERATOXIN BINDING PROTEIN RBP-26"/>
    <property type="match status" value="1"/>
</dbReference>
<dbReference type="InParanoid" id="A0A7M7J727"/>
<dbReference type="FunCoup" id="A0A7M7J727">
    <property type="interactions" value="1098"/>
</dbReference>
<proteinExistence type="inferred from homology"/>
<dbReference type="InterPro" id="IPR039047">
    <property type="entry name" value="PHAX"/>
</dbReference>
<dbReference type="Pfam" id="PF10258">
    <property type="entry name" value="PHAX_RNA-bd"/>
    <property type="match status" value="1"/>
</dbReference>
<keyword evidence="9" id="KW-0539">Nucleus</keyword>
<dbReference type="AlphaFoldDB" id="A0A7M7J727"/>
<feature type="domain" description="Phosphorylated adapter RNA export protein RNA-binding" evidence="12">
    <location>
        <begin position="165"/>
        <end position="246"/>
    </location>
</feature>
<dbReference type="GO" id="GO:0005737">
    <property type="term" value="C:cytoplasm"/>
    <property type="evidence" value="ECO:0007669"/>
    <property type="project" value="UniProtKB-SubCell"/>
</dbReference>
<dbReference type="GO" id="GO:0005634">
    <property type="term" value="C:nucleus"/>
    <property type="evidence" value="ECO:0007669"/>
    <property type="project" value="UniProtKB-SubCell"/>
</dbReference>